<keyword evidence="1" id="KW-0472">Membrane</keyword>
<name>A0A1T5L445_9FIRM</name>
<feature type="transmembrane region" description="Helical" evidence="1">
    <location>
        <begin position="72"/>
        <end position="91"/>
    </location>
</feature>
<accession>A0A1T5L445</accession>
<dbReference type="Proteomes" id="UP000190285">
    <property type="component" value="Unassembled WGS sequence"/>
</dbReference>
<sequence>MGILWLVVIALGLIYIYNSYKTDEEDMLGLKLVGYYLLGGFHLNLGALPIPLGIIIYLFAFKPTLNIDAKKYAAYLGLAGFIIGVISRFIFM</sequence>
<evidence type="ECO:0000256" key="1">
    <source>
        <dbReference type="SAM" id="Phobius"/>
    </source>
</evidence>
<evidence type="ECO:0000313" key="2">
    <source>
        <dbReference type="EMBL" id="SKC70399.1"/>
    </source>
</evidence>
<protein>
    <submittedName>
        <fullName evidence="2">Uncharacterized protein</fullName>
    </submittedName>
</protein>
<dbReference type="EMBL" id="FUZT01000005">
    <property type="protein sequence ID" value="SKC70399.1"/>
    <property type="molecule type" value="Genomic_DNA"/>
</dbReference>
<organism evidence="2 3">
    <name type="scientific">Maledivibacter halophilus</name>
    <dbReference type="NCBI Taxonomy" id="36842"/>
    <lineage>
        <taxon>Bacteria</taxon>
        <taxon>Bacillati</taxon>
        <taxon>Bacillota</taxon>
        <taxon>Clostridia</taxon>
        <taxon>Peptostreptococcales</taxon>
        <taxon>Caminicellaceae</taxon>
        <taxon>Maledivibacter</taxon>
    </lineage>
</organism>
<keyword evidence="1" id="KW-1133">Transmembrane helix</keyword>
<keyword evidence="1" id="KW-0812">Transmembrane</keyword>
<evidence type="ECO:0000313" key="3">
    <source>
        <dbReference type="Proteomes" id="UP000190285"/>
    </source>
</evidence>
<proteinExistence type="predicted"/>
<keyword evidence="3" id="KW-1185">Reference proteome</keyword>
<dbReference type="RefSeq" id="WP_079491948.1">
    <property type="nucleotide sequence ID" value="NZ_FUZT01000005.1"/>
</dbReference>
<feature type="transmembrane region" description="Helical" evidence="1">
    <location>
        <begin position="34"/>
        <end position="60"/>
    </location>
</feature>
<dbReference type="AlphaFoldDB" id="A0A1T5L445"/>
<gene>
    <name evidence="2" type="ORF">SAMN02194393_02432</name>
</gene>
<reference evidence="3" key="1">
    <citation type="submission" date="2017-02" db="EMBL/GenBank/DDBJ databases">
        <authorList>
            <person name="Varghese N."/>
            <person name="Submissions S."/>
        </authorList>
    </citation>
    <scope>NUCLEOTIDE SEQUENCE [LARGE SCALE GENOMIC DNA]</scope>
    <source>
        <strain evidence="3">M1</strain>
    </source>
</reference>